<name>A0A0E9XHU0_ANGAN</name>
<sequence length="65" mass="7455">MFINSYYFDRFSSTYILYCQAYLCSSVLFVSGARPIFLSDSQYLRPIIAFLDHICIGNQGQHVCG</sequence>
<organism evidence="1">
    <name type="scientific">Anguilla anguilla</name>
    <name type="common">European freshwater eel</name>
    <name type="synonym">Muraena anguilla</name>
    <dbReference type="NCBI Taxonomy" id="7936"/>
    <lineage>
        <taxon>Eukaryota</taxon>
        <taxon>Metazoa</taxon>
        <taxon>Chordata</taxon>
        <taxon>Craniata</taxon>
        <taxon>Vertebrata</taxon>
        <taxon>Euteleostomi</taxon>
        <taxon>Actinopterygii</taxon>
        <taxon>Neopterygii</taxon>
        <taxon>Teleostei</taxon>
        <taxon>Anguilliformes</taxon>
        <taxon>Anguillidae</taxon>
        <taxon>Anguilla</taxon>
    </lineage>
</organism>
<evidence type="ECO:0000313" key="1">
    <source>
        <dbReference type="EMBL" id="JAI01249.1"/>
    </source>
</evidence>
<dbReference type="EMBL" id="GBXM01007329">
    <property type="protein sequence ID" value="JAI01249.1"/>
    <property type="molecule type" value="Transcribed_RNA"/>
</dbReference>
<protein>
    <submittedName>
        <fullName evidence="1">Uncharacterized protein</fullName>
    </submittedName>
</protein>
<proteinExistence type="predicted"/>
<accession>A0A0E9XHU0</accession>
<reference evidence="1" key="1">
    <citation type="submission" date="2014-11" db="EMBL/GenBank/DDBJ databases">
        <authorList>
            <person name="Amaro Gonzalez C."/>
        </authorList>
    </citation>
    <scope>NUCLEOTIDE SEQUENCE</scope>
</reference>
<dbReference type="AlphaFoldDB" id="A0A0E9XHU0"/>
<reference evidence="1" key="2">
    <citation type="journal article" date="2015" name="Fish Shellfish Immunol.">
        <title>Early steps in the European eel (Anguilla anguilla)-Vibrio vulnificus interaction in the gills: Role of the RtxA13 toxin.</title>
        <authorList>
            <person name="Callol A."/>
            <person name="Pajuelo D."/>
            <person name="Ebbesson L."/>
            <person name="Teles M."/>
            <person name="MacKenzie S."/>
            <person name="Amaro C."/>
        </authorList>
    </citation>
    <scope>NUCLEOTIDE SEQUENCE</scope>
</reference>